<dbReference type="PROSITE" id="PS00523">
    <property type="entry name" value="SULFATASE_1"/>
    <property type="match status" value="1"/>
</dbReference>
<feature type="chain" id="PRO_5045587928" evidence="6">
    <location>
        <begin position="32"/>
        <end position="1665"/>
    </location>
</feature>
<dbReference type="PANTHER" id="PTHR43751">
    <property type="entry name" value="SULFATASE"/>
    <property type="match status" value="1"/>
</dbReference>
<dbReference type="Proteomes" id="UP001374893">
    <property type="component" value="Chromosome"/>
</dbReference>
<feature type="compositionally biased region" description="Acidic residues" evidence="5">
    <location>
        <begin position="456"/>
        <end position="466"/>
    </location>
</feature>
<dbReference type="SMART" id="SM00758">
    <property type="entry name" value="PA14"/>
    <property type="match status" value="1"/>
</dbReference>
<keyword evidence="3" id="KW-0378">Hydrolase</keyword>
<dbReference type="SUPFAM" id="SSF49899">
    <property type="entry name" value="Concanavalin A-like lectins/glucanases"/>
    <property type="match status" value="1"/>
</dbReference>
<dbReference type="InterPro" id="IPR000917">
    <property type="entry name" value="Sulfatase_N"/>
</dbReference>
<dbReference type="EMBL" id="AP024702">
    <property type="protein sequence ID" value="BCX47363.1"/>
    <property type="molecule type" value="Genomic_DNA"/>
</dbReference>
<dbReference type="InterPro" id="IPR013320">
    <property type="entry name" value="ConA-like_dom_sf"/>
</dbReference>
<dbReference type="InterPro" id="IPR052701">
    <property type="entry name" value="GAG_Ulvan_Degrading_Sulfatases"/>
</dbReference>
<dbReference type="Gene3D" id="2.60.120.380">
    <property type="match status" value="1"/>
</dbReference>
<dbReference type="SMART" id="SM00560">
    <property type="entry name" value="LamGL"/>
    <property type="match status" value="1"/>
</dbReference>
<keyword evidence="9" id="KW-1185">Reference proteome</keyword>
<evidence type="ECO:0000256" key="6">
    <source>
        <dbReference type="SAM" id="SignalP"/>
    </source>
</evidence>
<dbReference type="Gene3D" id="3.40.720.10">
    <property type="entry name" value="Alkaline Phosphatase, subunit A"/>
    <property type="match status" value="1"/>
</dbReference>
<evidence type="ECO:0000256" key="3">
    <source>
        <dbReference type="ARBA" id="ARBA00022801"/>
    </source>
</evidence>
<dbReference type="PROSITE" id="PS51820">
    <property type="entry name" value="PA14"/>
    <property type="match status" value="1"/>
</dbReference>
<evidence type="ECO:0000256" key="2">
    <source>
        <dbReference type="ARBA" id="ARBA00022729"/>
    </source>
</evidence>
<keyword evidence="4" id="KW-1015">Disulfide bond</keyword>
<dbReference type="InterPro" id="IPR006558">
    <property type="entry name" value="LamG-like"/>
</dbReference>
<sequence>MTSPSRRNLPGSCPTLSTLASLGLLAVSATAQTTLFSADFESSTAPSIGTADYNVSGTTAVASLASLSSSPDPTLGTSCLALDRNQTGLLDARLDLSGPASLAGADTVTLSFDVAAIRTNGEEKSTIITGYDLTNQPVFALVLGDANCFGNAAADRQRPGYEVAGPTRQPLPGTGSPAAYWWGNGGTGTVLDVTKDAHFDVTIGGSSWTVASTDQSGTAFTSDPIASYDGASHSELAYLSITTYTGNNFGLYWDNIEVVGIPASVTPDTYVWTAAASGGDAVSLFGENNWSKDGDNVTLIPQIDPGVPVNHDLVVNAGTPGGGGAGGSLDLGIGSLTVSGGVTQFALGGDNRILNGPLTMNGGTVNTEGLGQVTATLNDGTLGLDATSQALDNSTVDFPTGSTATLAFFSLDPETVIATELGSVTVEGNPAVQSSNVAVVPDGAGGSTVTPFTGDPDGDNDNMDDAWETVNFGDTSRDGTLDLDDDGLTDLAEFSAGTDPNNRDTDGDLLLDGQETTTDPNNDDSDGDGCPDGFEVAKGLDPNNPASKVDRPNILYIFCDDLGYGDLGVLFQNAKGGMKHKTPFLDTMAAEGLILDRHYCPAPVCAPSRGSLLTGMHQGHANVRDNQFDKALEDNHNLASVLRAAGYRTELVGKYGLQGGGGSPAAWPAYPTKRGFDGFFGYVRHADGHTHYPDHVTDSRGVKELYDGDLEISSQLDKCFTPDLFTAKAKQLIIDEVGDGDNEPFFIYLAYDTPHAALQIPTVAYPGWNPADDFDDSGFGVGGGVLWQGTPGSMINTATGTIDSYRHPDYTTAVGNAWTDVEERFATLVRRMDDCVGDLRKTLEDLGIENETLIVFSADNGPHTEDYLTNAQTYDGSSYQPTSFQSYGPFEGVKRDCWEGGIRQPTLVCWPGTIAGGSVNEMPAQLHDWLATLSSVAGWTPPARTDGVDLTPTLTGSGTQKTPTTYIEYTNSGSTPNYGDFPNHGGTTRTQSQVIFLDDYKGIRNNPGDANTNFEIYDTRLSEDPDESVDLFVSPPPGMATYFTELQQRMKDRVLQIRQPDGSAARPYMDSTPVPPAPPLAAAPGVEWKSYSGLWPWIPEFADETEVTSGTGTFPDLADLPAGPLENGLLYSGYISIPTTGTWTFTMTSDSGSFLRIHDIMVVDDDFNHDGSAATGSVLLEAGLHPYRIYYKNGSGAAPQLDIDWTGPGVPTEALPSSALFIAGTPDPEPVGVDDSASAPVDTPILIDVLANDIDDGLPSPLTIQSVTQPSGGTATIQSGSILYTPNAGFAGLDTFSYTLTDGQFTDTAEVTVTLSFPIDDLWLPFNEGSGVAVYDAGGSFAGALTGSGPGDPWVLGNSGTALDLDGVDDSIPISPSIYTPPLGTTPRTVTAWIKVPDAATTPGLGSIVSWGSNGGVNGNKWHFRLEDASPGTGALRVEVKGGYLRGSTDLRDDEWHHVAVVFPSGGSNVTDCILYVDGVAETPGASSSQAMNTALAGGLVVGMDDQNRHFQGLLDEVRIYDRALSAGEIATQFSVDNQTGAAWHARYFGDAAIDWNTDDDGDTLTRLLEFGLVGNPHIASLAPLPVLTLEGGIAKLAFDKPLDGFHNLVYTIEDSLNLTTWNPFAATIDSSSPGPFPQTESVIFNAGDGTLDRRFLHLKIELAP</sequence>
<evidence type="ECO:0000256" key="5">
    <source>
        <dbReference type="SAM" id="MobiDB-lite"/>
    </source>
</evidence>
<dbReference type="SUPFAM" id="SSF56988">
    <property type="entry name" value="Anthrax protective antigen"/>
    <property type="match status" value="1"/>
</dbReference>
<dbReference type="RefSeq" id="WP_338689518.1">
    <property type="nucleotide sequence ID" value="NZ_AP024702.1"/>
</dbReference>
<dbReference type="InterPro" id="IPR011658">
    <property type="entry name" value="PA14_dom"/>
</dbReference>
<dbReference type="Pfam" id="PF00884">
    <property type="entry name" value="Sulfatase"/>
    <property type="match status" value="1"/>
</dbReference>
<dbReference type="Pfam" id="PF07691">
    <property type="entry name" value="PA14"/>
    <property type="match status" value="1"/>
</dbReference>
<dbReference type="PANTHER" id="PTHR43751:SF3">
    <property type="entry name" value="SULFATASE N-TERMINAL DOMAIN-CONTAINING PROTEIN"/>
    <property type="match status" value="1"/>
</dbReference>
<feature type="region of interest" description="Disordered" evidence="5">
    <location>
        <begin position="438"/>
        <end position="466"/>
    </location>
</feature>
<evidence type="ECO:0000313" key="8">
    <source>
        <dbReference type="EMBL" id="BCX47363.1"/>
    </source>
</evidence>
<dbReference type="InterPro" id="IPR037524">
    <property type="entry name" value="PA14/GLEYA"/>
</dbReference>
<feature type="domain" description="PA14" evidence="7">
    <location>
        <begin position="1081"/>
        <end position="1219"/>
    </location>
</feature>
<evidence type="ECO:0000313" key="9">
    <source>
        <dbReference type="Proteomes" id="UP001374893"/>
    </source>
</evidence>
<feature type="signal peptide" evidence="6">
    <location>
        <begin position="1"/>
        <end position="31"/>
    </location>
</feature>
<name>A0ABN6H612_9BACT</name>
<dbReference type="SUPFAM" id="SSF53649">
    <property type="entry name" value="Alkaline phosphatase-like"/>
    <property type="match status" value="1"/>
</dbReference>
<dbReference type="Gene3D" id="2.60.40.3440">
    <property type="match status" value="1"/>
</dbReference>
<evidence type="ECO:0000256" key="4">
    <source>
        <dbReference type="ARBA" id="ARBA00023157"/>
    </source>
</evidence>
<dbReference type="InterPro" id="IPR017850">
    <property type="entry name" value="Alkaline_phosphatase_core_sf"/>
</dbReference>
<gene>
    <name evidence="8" type="ORF">HAHE_12710</name>
</gene>
<reference evidence="8 9" key="1">
    <citation type="submission" date="2021-06" db="EMBL/GenBank/DDBJ databases">
        <title>Complete genome of Haloferula helveola possessing various polysaccharide degrading enzymes.</title>
        <authorList>
            <person name="Takami H."/>
            <person name="Huang C."/>
            <person name="Hamasaki K."/>
        </authorList>
    </citation>
    <scope>NUCLEOTIDE SEQUENCE [LARGE SCALE GENOMIC DNA]</scope>
    <source>
        <strain evidence="8 9">CN-1</strain>
    </source>
</reference>
<comment type="similarity">
    <text evidence="1">Belongs to the sulfatase family.</text>
</comment>
<dbReference type="Pfam" id="PF13385">
    <property type="entry name" value="Laminin_G_3"/>
    <property type="match status" value="1"/>
</dbReference>
<evidence type="ECO:0000259" key="7">
    <source>
        <dbReference type="PROSITE" id="PS51820"/>
    </source>
</evidence>
<accession>A0ABN6H612</accession>
<protein>
    <submittedName>
        <fullName evidence="8">Outermembrane adhesin-like protein</fullName>
    </submittedName>
</protein>
<proteinExistence type="inferred from homology"/>
<dbReference type="Pfam" id="PF17963">
    <property type="entry name" value="Big_9"/>
    <property type="match status" value="1"/>
</dbReference>
<keyword evidence="2 6" id="KW-0732">Signal</keyword>
<feature type="region of interest" description="Disordered" evidence="5">
    <location>
        <begin position="491"/>
        <end position="545"/>
    </location>
</feature>
<evidence type="ECO:0000256" key="1">
    <source>
        <dbReference type="ARBA" id="ARBA00008779"/>
    </source>
</evidence>
<dbReference type="InterPro" id="IPR024607">
    <property type="entry name" value="Sulfatase_CS"/>
</dbReference>
<organism evidence="8 9">
    <name type="scientific">Haloferula helveola</name>
    <dbReference type="NCBI Taxonomy" id="490095"/>
    <lineage>
        <taxon>Bacteria</taxon>
        <taxon>Pseudomonadati</taxon>
        <taxon>Verrucomicrobiota</taxon>
        <taxon>Verrucomicrobiia</taxon>
        <taxon>Verrucomicrobiales</taxon>
        <taxon>Verrucomicrobiaceae</taxon>
        <taxon>Haloferula</taxon>
    </lineage>
</organism>
<dbReference type="Gene3D" id="2.60.120.200">
    <property type="match status" value="1"/>
</dbReference>